<dbReference type="OrthoDB" id="2369050at2759"/>
<sequence length="118" mass="13583">MIGNEAHIILNVENLYPPFLIRPSYSDRPRARESLDSHIKELMNLGVLGKLGPNKEVEGTTPVIITWNNFESRMVGDFRYLNTYTIPCRYPIARIYETVKQLSQAKSIISLEAFNVFH</sequence>
<gene>
    <name evidence="1" type="ORF">O181_064010</name>
</gene>
<comment type="caution">
    <text evidence="1">The sequence shown here is derived from an EMBL/GenBank/DDBJ whole genome shotgun (WGS) entry which is preliminary data.</text>
</comment>
<dbReference type="InterPro" id="IPR043128">
    <property type="entry name" value="Rev_trsase/Diguanyl_cyclase"/>
</dbReference>
<accession>A0A9Q3EJR9</accession>
<reference evidence="1" key="1">
    <citation type="submission" date="2021-03" db="EMBL/GenBank/DDBJ databases">
        <title>Draft genome sequence of rust myrtle Austropuccinia psidii MF-1, a brazilian biotype.</title>
        <authorList>
            <person name="Quecine M.C."/>
            <person name="Pachon D.M.R."/>
            <person name="Bonatelli M.L."/>
            <person name="Correr F.H."/>
            <person name="Franceschini L.M."/>
            <person name="Leite T.F."/>
            <person name="Margarido G.R.A."/>
            <person name="Almeida C.A."/>
            <person name="Ferrarezi J.A."/>
            <person name="Labate C.A."/>
        </authorList>
    </citation>
    <scope>NUCLEOTIDE SEQUENCE</scope>
    <source>
        <strain evidence="1">MF-1</strain>
    </source>
</reference>
<name>A0A9Q3EJR9_9BASI</name>
<keyword evidence="2" id="KW-1185">Reference proteome</keyword>
<dbReference type="InterPro" id="IPR043502">
    <property type="entry name" value="DNA/RNA_pol_sf"/>
</dbReference>
<evidence type="ECO:0000313" key="2">
    <source>
        <dbReference type="Proteomes" id="UP000765509"/>
    </source>
</evidence>
<dbReference type="Gene3D" id="3.10.10.10">
    <property type="entry name" value="HIV Type 1 Reverse Transcriptase, subunit A, domain 1"/>
    <property type="match status" value="1"/>
</dbReference>
<dbReference type="EMBL" id="AVOT02030946">
    <property type="protein sequence ID" value="MBW0524295.1"/>
    <property type="molecule type" value="Genomic_DNA"/>
</dbReference>
<proteinExistence type="predicted"/>
<dbReference type="SUPFAM" id="SSF56672">
    <property type="entry name" value="DNA/RNA polymerases"/>
    <property type="match status" value="1"/>
</dbReference>
<protein>
    <submittedName>
        <fullName evidence="1">Uncharacterized protein</fullName>
    </submittedName>
</protein>
<dbReference type="AlphaFoldDB" id="A0A9Q3EJR9"/>
<dbReference type="Gene3D" id="3.30.70.270">
    <property type="match status" value="1"/>
</dbReference>
<dbReference type="Proteomes" id="UP000765509">
    <property type="component" value="Unassembled WGS sequence"/>
</dbReference>
<organism evidence="1 2">
    <name type="scientific">Austropuccinia psidii MF-1</name>
    <dbReference type="NCBI Taxonomy" id="1389203"/>
    <lineage>
        <taxon>Eukaryota</taxon>
        <taxon>Fungi</taxon>
        <taxon>Dikarya</taxon>
        <taxon>Basidiomycota</taxon>
        <taxon>Pucciniomycotina</taxon>
        <taxon>Pucciniomycetes</taxon>
        <taxon>Pucciniales</taxon>
        <taxon>Sphaerophragmiaceae</taxon>
        <taxon>Austropuccinia</taxon>
    </lineage>
</organism>
<evidence type="ECO:0000313" key="1">
    <source>
        <dbReference type="EMBL" id="MBW0524295.1"/>
    </source>
</evidence>